<protein>
    <submittedName>
        <fullName evidence="5">Uncharacterized protein C16orf73 like protein</fullName>
    </submittedName>
</protein>
<dbReference type="InterPro" id="IPR056880">
    <property type="entry name" value="OB_MEIOB_N"/>
</dbReference>
<dbReference type="STRING" id="597456.A0A0L7QVE7"/>
<evidence type="ECO:0000256" key="1">
    <source>
        <dbReference type="ARBA" id="ARBA00023125"/>
    </source>
</evidence>
<accession>A0A0L7QVE7</accession>
<proteinExistence type="inferred from homology"/>
<evidence type="ECO:0000259" key="4">
    <source>
        <dbReference type="Pfam" id="PF24903"/>
    </source>
</evidence>
<evidence type="ECO:0000256" key="2">
    <source>
        <dbReference type="ARBA" id="ARBA00023254"/>
    </source>
</evidence>
<dbReference type="InterPro" id="IPR012340">
    <property type="entry name" value="NA-bd_OB-fold"/>
</dbReference>
<dbReference type="EMBL" id="KQ414727">
    <property type="protein sequence ID" value="KOC62456.1"/>
    <property type="molecule type" value="Genomic_DNA"/>
</dbReference>
<name>A0A0L7QVE7_9HYME</name>
<keyword evidence="2" id="KW-0469">Meiosis</keyword>
<dbReference type="Proteomes" id="UP000053825">
    <property type="component" value="Unassembled WGS sequence"/>
</dbReference>
<dbReference type="GO" id="GO:0000712">
    <property type="term" value="P:resolution of meiotic recombination intermediates"/>
    <property type="evidence" value="ECO:0007669"/>
    <property type="project" value="TreeGrafter"/>
</dbReference>
<keyword evidence="1" id="KW-0238">DNA-binding</keyword>
<evidence type="ECO:0000256" key="3">
    <source>
        <dbReference type="ARBA" id="ARBA00038329"/>
    </source>
</evidence>
<dbReference type="Pfam" id="PF24903">
    <property type="entry name" value="OB_MEIOB_N"/>
    <property type="match status" value="1"/>
</dbReference>
<reference evidence="5 6" key="1">
    <citation type="submission" date="2015-07" db="EMBL/GenBank/DDBJ databases">
        <title>The genome of Habropoda laboriosa.</title>
        <authorList>
            <person name="Pan H."/>
            <person name="Kapheim K."/>
        </authorList>
    </citation>
    <scope>NUCLEOTIDE SEQUENCE [LARGE SCALE GENOMIC DNA]</scope>
    <source>
        <strain evidence="5">0110345459</strain>
    </source>
</reference>
<comment type="similarity">
    <text evidence="3">Belongs to the MEIOB family.</text>
</comment>
<dbReference type="PANTHER" id="PTHR21166">
    <property type="entry name" value="CELL DIVISION CONTROL PROTEIN 24 OB DOMAIN-CONTAINING PROTEIN-RELATED"/>
    <property type="match status" value="1"/>
</dbReference>
<dbReference type="SUPFAM" id="SSF50249">
    <property type="entry name" value="Nucleic acid-binding proteins"/>
    <property type="match status" value="3"/>
</dbReference>
<feature type="domain" description="MEIOB-like N-terminal" evidence="4">
    <location>
        <begin position="4"/>
        <end position="143"/>
    </location>
</feature>
<organism evidence="5 6">
    <name type="scientific">Habropoda laboriosa</name>
    <dbReference type="NCBI Taxonomy" id="597456"/>
    <lineage>
        <taxon>Eukaryota</taxon>
        <taxon>Metazoa</taxon>
        <taxon>Ecdysozoa</taxon>
        <taxon>Arthropoda</taxon>
        <taxon>Hexapoda</taxon>
        <taxon>Insecta</taxon>
        <taxon>Pterygota</taxon>
        <taxon>Neoptera</taxon>
        <taxon>Endopterygota</taxon>
        <taxon>Hymenoptera</taxon>
        <taxon>Apocrita</taxon>
        <taxon>Aculeata</taxon>
        <taxon>Apoidea</taxon>
        <taxon>Anthophila</taxon>
        <taxon>Apidae</taxon>
        <taxon>Habropoda</taxon>
    </lineage>
</organism>
<sequence>MSGIHRQALKSLQPDMQNALVIGIIVHSFNMKTIDATRTRFNNGERAVWTFTLRDSEKDSINVTAWGSAQFVRKLSSDFHIGSVVEVINPKVTERRPEDRNELFVPTVSSPCRLTVNEGNALVQIHDAPTRAAYELLLMLPIKNLTGLRTLKSIFENLEALRDQYLDVLIVVTFISDVRNVITRDGRSIKFRSFEASDGTTGEVVSLVLWENEWIERAALWVPKSTVILLIDAHIAYDNFKKKIALCTGRKTIITENPSIPQTATVRNAVQYYENDIMSGNFVTPNPSTITSVMTIQDISNKLNKKPTQGERIQFAIILKAYVMDINVESTNPGVLSTRCALCKKIILNDRDSCMNLECPSGNGTRVPMNVMSLNLKVNLKDNTGYLIGCRLFGKTAECVLGCAANEFQAMIPSQRAELKWKYVTKRCNIRLHVLGPTSTFSNAIYNILSICEIEEDDDEHTQPIDEHFESNDY</sequence>
<dbReference type="PANTHER" id="PTHR21166:SF2">
    <property type="entry name" value="CELL DIVISION CONTROL PROTEIN 24 OB DOMAIN-CONTAINING PROTEIN-RELATED"/>
    <property type="match status" value="1"/>
</dbReference>
<keyword evidence="6" id="KW-1185">Reference proteome</keyword>
<dbReference type="GO" id="GO:0003697">
    <property type="term" value="F:single-stranded DNA binding"/>
    <property type="evidence" value="ECO:0007669"/>
    <property type="project" value="TreeGrafter"/>
</dbReference>
<dbReference type="OrthoDB" id="9937820at2759"/>
<dbReference type="AlphaFoldDB" id="A0A0L7QVE7"/>
<evidence type="ECO:0000313" key="6">
    <source>
        <dbReference type="Proteomes" id="UP000053825"/>
    </source>
</evidence>
<dbReference type="InterPro" id="IPR052469">
    <property type="entry name" value="MEIOB"/>
</dbReference>
<evidence type="ECO:0000313" key="5">
    <source>
        <dbReference type="EMBL" id="KOC62456.1"/>
    </source>
</evidence>
<gene>
    <name evidence="5" type="ORF">WH47_04116</name>
</gene>
<dbReference type="GO" id="GO:0008310">
    <property type="term" value="F:single-stranded DNA 3'-5' DNA exonuclease activity"/>
    <property type="evidence" value="ECO:0007669"/>
    <property type="project" value="TreeGrafter"/>
</dbReference>
<dbReference type="Gene3D" id="2.40.50.140">
    <property type="entry name" value="Nucleic acid-binding proteins"/>
    <property type="match status" value="3"/>
</dbReference>